<proteinExistence type="predicted"/>
<comment type="caution">
    <text evidence="8">The sequence shown here is derived from an EMBL/GenBank/DDBJ whole genome shotgun (WGS) entry which is preliminary data.</text>
</comment>
<dbReference type="InterPro" id="IPR032816">
    <property type="entry name" value="VTT_dom"/>
</dbReference>
<keyword evidence="3 6" id="KW-0812">Transmembrane</keyword>
<feature type="transmembrane region" description="Helical" evidence="6">
    <location>
        <begin position="136"/>
        <end position="156"/>
    </location>
</feature>
<evidence type="ECO:0000256" key="1">
    <source>
        <dbReference type="ARBA" id="ARBA00004651"/>
    </source>
</evidence>
<protein>
    <recommendedName>
        <fullName evidence="7">VTT domain-containing protein</fullName>
    </recommendedName>
</protein>
<feature type="transmembrane region" description="Helical" evidence="6">
    <location>
        <begin position="168"/>
        <end position="191"/>
    </location>
</feature>
<evidence type="ECO:0000313" key="9">
    <source>
        <dbReference type="Proteomes" id="UP000051124"/>
    </source>
</evidence>
<keyword evidence="5 6" id="KW-0472">Membrane</keyword>
<dbReference type="PANTHER" id="PTHR42709:SF6">
    <property type="entry name" value="UNDECAPRENYL PHOSPHATE TRANSPORTER A"/>
    <property type="match status" value="1"/>
</dbReference>
<evidence type="ECO:0000256" key="3">
    <source>
        <dbReference type="ARBA" id="ARBA00022692"/>
    </source>
</evidence>
<gene>
    <name evidence="8" type="ORF">AMJ40_07845</name>
</gene>
<dbReference type="GO" id="GO:0005886">
    <property type="term" value="C:plasma membrane"/>
    <property type="evidence" value="ECO:0007669"/>
    <property type="project" value="UniProtKB-SubCell"/>
</dbReference>
<organism evidence="8 9">
    <name type="scientific">candidate division TA06 bacterium DG_26</name>
    <dbReference type="NCBI Taxonomy" id="1703771"/>
    <lineage>
        <taxon>Bacteria</taxon>
        <taxon>Bacteria division TA06</taxon>
    </lineage>
</organism>
<accession>A0A0S7WE79</accession>
<feature type="transmembrane region" description="Helical" evidence="6">
    <location>
        <begin position="56"/>
        <end position="76"/>
    </location>
</feature>
<reference evidence="8 9" key="1">
    <citation type="journal article" date="2015" name="Microbiome">
        <title>Genomic resolution of linkages in carbon, nitrogen, and sulfur cycling among widespread estuary sediment bacteria.</title>
        <authorList>
            <person name="Baker B.J."/>
            <person name="Lazar C.S."/>
            <person name="Teske A.P."/>
            <person name="Dick G.J."/>
        </authorList>
    </citation>
    <scope>NUCLEOTIDE SEQUENCE [LARGE SCALE GENOMIC DNA]</scope>
    <source>
        <strain evidence="8">DG_26</strain>
    </source>
</reference>
<dbReference type="InterPro" id="IPR051311">
    <property type="entry name" value="DedA_domain"/>
</dbReference>
<name>A0A0S7WE79_UNCT6</name>
<feature type="domain" description="VTT" evidence="7">
    <location>
        <begin position="34"/>
        <end position="152"/>
    </location>
</feature>
<dbReference type="PANTHER" id="PTHR42709">
    <property type="entry name" value="ALKALINE PHOSPHATASE LIKE PROTEIN"/>
    <property type="match status" value="1"/>
</dbReference>
<evidence type="ECO:0000256" key="5">
    <source>
        <dbReference type="ARBA" id="ARBA00023136"/>
    </source>
</evidence>
<dbReference type="Pfam" id="PF09335">
    <property type="entry name" value="VTT_dom"/>
    <property type="match status" value="1"/>
</dbReference>
<evidence type="ECO:0000259" key="7">
    <source>
        <dbReference type="Pfam" id="PF09335"/>
    </source>
</evidence>
<dbReference type="EMBL" id="LIZT01000130">
    <property type="protein sequence ID" value="KPJ48249.1"/>
    <property type="molecule type" value="Genomic_DNA"/>
</dbReference>
<sequence>MLDSIIDFLHHNVEYVYPVLFLGSFIESFFPPYPSDGVFVFSAFLAGRGVLDGSKAFLLVSTGNFIGVMSIYLLGLKGIRPYLSRWISNEETISRVDRWFGRYGDKVILFNRFIPGIRAPLCFSAGLFRLSPRKMAFYSTLSIIGWNGLLLGMSSWAGRNFANIERFLLRYGVIAGSVTCVVVVWSLIWFWRRRKHS</sequence>
<evidence type="ECO:0000313" key="8">
    <source>
        <dbReference type="EMBL" id="KPJ48249.1"/>
    </source>
</evidence>
<keyword evidence="4 6" id="KW-1133">Transmembrane helix</keyword>
<evidence type="ECO:0000256" key="6">
    <source>
        <dbReference type="SAM" id="Phobius"/>
    </source>
</evidence>
<dbReference type="AlphaFoldDB" id="A0A0S7WE79"/>
<dbReference type="Proteomes" id="UP000051124">
    <property type="component" value="Unassembled WGS sequence"/>
</dbReference>
<evidence type="ECO:0000256" key="4">
    <source>
        <dbReference type="ARBA" id="ARBA00022989"/>
    </source>
</evidence>
<comment type="subcellular location">
    <subcellularLocation>
        <location evidence="1">Cell membrane</location>
        <topology evidence="1">Multi-pass membrane protein</topology>
    </subcellularLocation>
</comment>
<evidence type="ECO:0000256" key="2">
    <source>
        <dbReference type="ARBA" id="ARBA00022475"/>
    </source>
</evidence>
<keyword evidence="2" id="KW-1003">Cell membrane</keyword>